<keyword evidence="2" id="KW-1185">Reference proteome</keyword>
<dbReference type="Pfam" id="PF12710">
    <property type="entry name" value="HAD"/>
    <property type="match status" value="1"/>
</dbReference>
<dbReference type="FunCoup" id="H2AZF6">
    <property type="interactions" value="34"/>
</dbReference>
<dbReference type="RefSeq" id="XP_003958847.1">
    <property type="nucleotide sequence ID" value="XM_003958798.1"/>
</dbReference>
<dbReference type="GeneID" id="13887708"/>
<name>H2AZF6_KAZAF</name>
<sequence>MRNIFISDFDETITSRDTIEIIAELPYLLKSNFKPKWSHFVQNYMEGFDNLYDANLHKRKLPLIKIEPSFKLSTQNYRKLLDSEFAFQSFNALIELNSIEEISRYSVFKDITVAQMKDYATSKLIDEPLLLRKDFTTLAKLKIKKEDFYVVSVNWSTEFISEILKERLLSEQHIFCNNLLVEGEKYTGEFSNKLLTGSDKVTVLEDLLADLKLKEEGTKYWYIGDSETDLLCILHPRVNGVLLLDPKHKRARFDEITLKILGLPIDEINEFCQNDRVHYLKFDIKEGNNALYLIKSWESFDRILTDENIIT</sequence>
<gene>
    <name evidence="1" type="primary">KAFR0H03020</name>
    <name evidence="1" type="ORF">KAFR_0H03020</name>
</gene>
<dbReference type="InterPro" id="IPR050849">
    <property type="entry name" value="HAD-like_hydrolase_phosphatase"/>
</dbReference>
<proteinExistence type="predicted"/>
<dbReference type="EMBL" id="HE650828">
    <property type="protein sequence ID" value="CCF59712.1"/>
    <property type="molecule type" value="Genomic_DNA"/>
</dbReference>
<dbReference type="Proteomes" id="UP000005220">
    <property type="component" value="Chromosome 8"/>
</dbReference>
<dbReference type="PANTHER" id="PTHR28181:SF1">
    <property type="entry name" value="COLD TOLERANCE PROTEIN 1"/>
    <property type="match status" value="1"/>
</dbReference>
<dbReference type="OrthoDB" id="10255128at2759"/>
<reference evidence="1 2" key="1">
    <citation type="journal article" date="2011" name="Proc. Natl. Acad. Sci. U.S.A.">
        <title>Evolutionary erosion of yeast sex chromosomes by mating-type switching accidents.</title>
        <authorList>
            <person name="Gordon J.L."/>
            <person name="Armisen D."/>
            <person name="Proux-Wera E."/>
            <person name="Oheigeartaigh S.S."/>
            <person name="Byrne K.P."/>
            <person name="Wolfe K.H."/>
        </authorList>
    </citation>
    <scope>NUCLEOTIDE SEQUENCE [LARGE SCALE GENOMIC DNA]</scope>
    <source>
        <strain evidence="2">ATCC 22294 / BCRC 22015 / CBS 2517 / CECT 1963 / NBRC 1671 / NRRL Y-8276</strain>
    </source>
</reference>
<dbReference type="InterPro" id="IPR036412">
    <property type="entry name" value="HAD-like_sf"/>
</dbReference>
<organism evidence="1 2">
    <name type="scientific">Kazachstania africana (strain ATCC 22294 / BCRC 22015 / CBS 2517 / CECT 1963 / NBRC 1671 / NRRL Y-8276)</name>
    <name type="common">Yeast</name>
    <name type="synonym">Kluyveromyces africanus</name>
    <dbReference type="NCBI Taxonomy" id="1071382"/>
    <lineage>
        <taxon>Eukaryota</taxon>
        <taxon>Fungi</taxon>
        <taxon>Dikarya</taxon>
        <taxon>Ascomycota</taxon>
        <taxon>Saccharomycotina</taxon>
        <taxon>Saccharomycetes</taxon>
        <taxon>Saccharomycetales</taxon>
        <taxon>Saccharomycetaceae</taxon>
        <taxon>Kazachstania</taxon>
    </lineage>
</organism>
<dbReference type="AlphaFoldDB" id="H2AZF6"/>
<protein>
    <recommendedName>
        <fullName evidence="3">Haloacid dehalogenase-like hydrolase</fullName>
    </recommendedName>
</protein>
<dbReference type="SUPFAM" id="SSF56784">
    <property type="entry name" value="HAD-like"/>
    <property type="match status" value="1"/>
</dbReference>
<evidence type="ECO:0000313" key="2">
    <source>
        <dbReference type="Proteomes" id="UP000005220"/>
    </source>
</evidence>
<dbReference type="PANTHER" id="PTHR28181">
    <property type="entry name" value="UPF0655 PROTEIN YCR015C"/>
    <property type="match status" value="1"/>
</dbReference>
<dbReference type="HOGENOM" id="CLU_056574_0_0_1"/>
<dbReference type="GO" id="GO:0042131">
    <property type="term" value="F:thiamine phosphate phosphatase activity"/>
    <property type="evidence" value="ECO:0007669"/>
    <property type="project" value="EnsemblFungi"/>
</dbReference>
<dbReference type="InParanoid" id="H2AZF6"/>
<dbReference type="Gene3D" id="3.40.50.1000">
    <property type="entry name" value="HAD superfamily/HAD-like"/>
    <property type="match status" value="1"/>
</dbReference>
<dbReference type="eggNOG" id="ENOG502S7B4">
    <property type="taxonomic scope" value="Eukaryota"/>
</dbReference>
<accession>H2AZF6</accession>
<dbReference type="GO" id="GO:0006817">
    <property type="term" value="P:phosphate ion transport"/>
    <property type="evidence" value="ECO:0007669"/>
    <property type="project" value="EnsemblFungi"/>
</dbReference>
<dbReference type="STRING" id="1071382.H2AZF6"/>
<dbReference type="InterPro" id="IPR023214">
    <property type="entry name" value="HAD_sf"/>
</dbReference>
<evidence type="ECO:0000313" key="1">
    <source>
        <dbReference type="EMBL" id="CCF59712.1"/>
    </source>
</evidence>
<dbReference type="KEGG" id="kaf:KAFR_0H03020"/>
<evidence type="ECO:0008006" key="3">
    <source>
        <dbReference type="Google" id="ProtNLM"/>
    </source>
</evidence>